<dbReference type="EMBL" id="GBXM01074848">
    <property type="protein sequence ID" value="JAH33729.1"/>
    <property type="molecule type" value="Transcribed_RNA"/>
</dbReference>
<reference evidence="2" key="1">
    <citation type="submission" date="2014-11" db="EMBL/GenBank/DDBJ databases">
        <authorList>
            <person name="Amaro Gonzalez C."/>
        </authorList>
    </citation>
    <scope>NUCLEOTIDE SEQUENCE</scope>
</reference>
<evidence type="ECO:0000313" key="2">
    <source>
        <dbReference type="EMBL" id="JAH33729.1"/>
    </source>
</evidence>
<protein>
    <submittedName>
        <fullName evidence="2">Uncharacterized protein</fullName>
    </submittedName>
</protein>
<feature type="transmembrane region" description="Helical" evidence="1">
    <location>
        <begin position="7"/>
        <end position="28"/>
    </location>
</feature>
<name>A0A0E9RX23_ANGAN</name>
<proteinExistence type="predicted"/>
<reference evidence="2" key="2">
    <citation type="journal article" date="2015" name="Fish Shellfish Immunol.">
        <title>Early steps in the European eel (Anguilla anguilla)-Vibrio vulnificus interaction in the gills: Role of the RtxA13 toxin.</title>
        <authorList>
            <person name="Callol A."/>
            <person name="Pajuelo D."/>
            <person name="Ebbesson L."/>
            <person name="Teles M."/>
            <person name="MacKenzie S."/>
            <person name="Amaro C."/>
        </authorList>
    </citation>
    <scope>NUCLEOTIDE SEQUENCE</scope>
</reference>
<sequence length="65" mass="7704">MYCMRQGFLLFLFNLLALILSGMFYVLLTNLSSVNACCHDHRRLSRLKFSARLFFAQLKVQRHCF</sequence>
<dbReference type="AlphaFoldDB" id="A0A0E9RX23"/>
<organism evidence="2">
    <name type="scientific">Anguilla anguilla</name>
    <name type="common">European freshwater eel</name>
    <name type="synonym">Muraena anguilla</name>
    <dbReference type="NCBI Taxonomy" id="7936"/>
    <lineage>
        <taxon>Eukaryota</taxon>
        <taxon>Metazoa</taxon>
        <taxon>Chordata</taxon>
        <taxon>Craniata</taxon>
        <taxon>Vertebrata</taxon>
        <taxon>Euteleostomi</taxon>
        <taxon>Actinopterygii</taxon>
        <taxon>Neopterygii</taxon>
        <taxon>Teleostei</taxon>
        <taxon>Anguilliformes</taxon>
        <taxon>Anguillidae</taxon>
        <taxon>Anguilla</taxon>
    </lineage>
</organism>
<evidence type="ECO:0000256" key="1">
    <source>
        <dbReference type="SAM" id="Phobius"/>
    </source>
</evidence>
<keyword evidence="1" id="KW-0472">Membrane</keyword>
<keyword evidence="1" id="KW-0812">Transmembrane</keyword>
<keyword evidence="1" id="KW-1133">Transmembrane helix</keyword>
<accession>A0A0E9RX23</accession>